<dbReference type="InterPro" id="IPR016024">
    <property type="entry name" value="ARM-type_fold"/>
</dbReference>
<keyword evidence="2" id="KW-1185">Reference proteome</keyword>
<protein>
    <recommendedName>
        <fullName evidence="3">DNA alkylation repair protein</fullName>
    </recommendedName>
</protein>
<dbReference type="EMBL" id="CP018076">
    <property type="protein sequence ID" value="APE43906.1"/>
    <property type="molecule type" value="Genomic_DNA"/>
</dbReference>
<reference evidence="1 2" key="1">
    <citation type="submission" date="2016-11" db="EMBL/GenBank/DDBJ databases">
        <title>Complete genome sequence of Sulfitobacter sp. AM1-D1, a toxic bacteria associated with marine dinoflagellate Alexandrium minutum in East China Sea.</title>
        <authorList>
            <person name="Yang Q."/>
            <person name="Zhang X."/>
            <person name="Tian X."/>
        </authorList>
    </citation>
    <scope>NUCLEOTIDE SEQUENCE [LARGE SCALE GENOMIC DNA]</scope>
    <source>
        <strain evidence="1 2">AM1-D1</strain>
    </source>
</reference>
<dbReference type="STRING" id="1917485.BOO69_11175"/>
<evidence type="ECO:0000313" key="1">
    <source>
        <dbReference type="EMBL" id="APE43906.1"/>
    </source>
</evidence>
<dbReference type="Gene3D" id="1.25.40.290">
    <property type="entry name" value="ARM repeat domains"/>
    <property type="match status" value="1"/>
</dbReference>
<name>A0A1J0WHW7_9RHOB</name>
<dbReference type="AlphaFoldDB" id="A0A1J0WHW7"/>
<dbReference type="SUPFAM" id="SSF48371">
    <property type="entry name" value="ARM repeat"/>
    <property type="match status" value="1"/>
</dbReference>
<dbReference type="RefSeq" id="WP_071972244.1">
    <property type="nucleotide sequence ID" value="NZ_CP018076.1"/>
</dbReference>
<organism evidence="1 2">
    <name type="scientific">Sulfitobacter alexandrii</name>
    <dbReference type="NCBI Taxonomy" id="1917485"/>
    <lineage>
        <taxon>Bacteria</taxon>
        <taxon>Pseudomonadati</taxon>
        <taxon>Pseudomonadota</taxon>
        <taxon>Alphaproteobacteria</taxon>
        <taxon>Rhodobacterales</taxon>
        <taxon>Roseobacteraceae</taxon>
        <taxon>Sulfitobacter</taxon>
    </lineage>
</organism>
<sequence>MAEAFSLKDHLFNADSIGRLAAEYAAGLPGFDPGPFRQEVLAGFADRGLLERLEWMADCLEPQLSPDFPLMADQLEAMMPPPLDPALRDDDFGHFVHAVPGILAVRHGLEHHRERALDLLHAATQRFSMEFYIRPFLNRWPEQTLNRLLRWSEDPNYHVRRLVSEGTRPRLPWARAVDLTADQTLPLLDRLHTDPTRYVTRSVANHLNDIAKKQPDRVVERLGDWRKAGKQDDSELAWMTRHALRTLIKRGDPAALDLLGYRRDIPVNAVLALDSGSVSIGGKLAFSLELTASVDLPVVVDYRLRFARPGGNDTEKVFKLRATRIEAGRPLILQKAHRMKGDATTFTLHPGPHRVTVQVNGADVAAADFDLTA</sequence>
<evidence type="ECO:0008006" key="3">
    <source>
        <dbReference type="Google" id="ProtNLM"/>
    </source>
</evidence>
<dbReference type="OrthoDB" id="9797162at2"/>
<dbReference type="Proteomes" id="UP000181897">
    <property type="component" value="Chromosome"/>
</dbReference>
<accession>A0A1J0WHW7</accession>
<dbReference type="KEGG" id="suam:BOO69_11175"/>
<gene>
    <name evidence="1" type="ORF">BOO69_11175</name>
</gene>
<proteinExistence type="predicted"/>
<evidence type="ECO:0000313" key="2">
    <source>
        <dbReference type="Proteomes" id="UP000181897"/>
    </source>
</evidence>